<dbReference type="PROSITE" id="PS51184">
    <property type="entry name" value="JMJC"/>
    <property type="match status" value="1"/>
</dbReference>
<evidence type="ECO:0000313" key="5">
    <source>
        <dbReference type="Proteomes" id="UP000054558"/>
    </source>
</evidence>
<dbReference type="PANTHER" id="PTHR12461:SF102">
    <property type="entry name" value="LYSINE-SPECIFIC DEMETHYLASE JMJ31"/>
    <property type="match status" value="1"/>
</dbReference>
<dbReference type="OrthoDB" id="415358at2759"/>
<protein>
    <recommendedName>
        <fullName evidence="3">JmjC domain-containing protein</fullName>
    </recommendedName>
</protein>
<dbReference type="Gene3D" id="2.60.120.650">
    <property type="entry name" value="Cupin"/>
    <property type="match status" value="1"/>
</dbReference>
<name>A0A1Y1HWA8_KLENI</name>
<reference evidence="4 5" key="1">
    <citation type="journal article" date="2014" name="Nat. Commun.">
        <title>Klebsormidium flaccidum genome reveals primary factors for plant terrestrial adaptation.</title>
        <authorList>
            <person name="Hori K."/>
            <person name="Maruyama F."/>
            <person name="Fujisawa T."/>
            <person name="Togashi T."/>
            <person name="Yamamoto N."/>
            <person name="Seo M."/>
            <person name="Sato S."/>
            <person name="Yamada T."/>
            <person name="Mori H."/>
            <person name="Tajima N."/>
            <person name="Moriyama T."/>
            <person name="Ikeuchi M."/>
            <person name="Watanabe M."/>
            <person name="Wada H."/>
            <person name="Kobayashi K."/>
            <person name="Saito M."/>
            <person name="Masuda T."/>
            <person name="Sasaki-Sekimoto Y."/>
            <person name="Mashiguchi K."/>
            <person name="Awai K."/>
            <person name="Shimojima M."/>
            <person name="Masuda S."/>
            <person name="Iwai M."/>
            <person name="Nobusawa T."/>
            <person name="Narise T."/>
            <person name="Kondo S."/>
            <person name="Saito H."/>
            <person name="Sato R."/>
            <person name="Murakawa M."/>
            <person name="Ihara Y."/>
            <person name="Oshima-Yamada Y."/>
            <person name="Ohtaka K."/>
            <person name="Satoh M."/>
            <person name="Sonobe K."/>
            <person name="Ishii M."/>
            <person name="Ohtani R."/>
            <person name="Kanamori-Sato M."/>
            <person name="Honoki R."/>
            <person name="Miyazaki D."/>
            <person name="Mochizuki H."/>
            <person name="Umetsu J."/>
            <person name="Higashi K."/>
            <person name="Shibata D."/>
            <person name="Kamiya Y."/>
            <person name="Sato N."/>
            <person name="Nakamura Y."/>
            <person name="Tabata S."/>
            <person name="Ida S."/>
            <person name="Kurokawa K."/>
            <person name="Ohta H."/>
        </authorList>
    </citation>
    <scope>NUCLEOTIDE SEQUENCE [LARGE SCALE GENOMIC DNA]</scope>
    <source>
        <strain evidence="4 5">NIES-2285</strain>
    </source>
</reference>
<keyword evidence="5" id="KW-1185">Reference proteome</keyword>
<evidence type="ECO:0000259" key="3">
    <source>
        <dbReference type="PROSITE" id="PS51184"/>
    </source>
</evidence>
<sequence>MREQISLCQPMVIRGALAHWPAIAKWDPAAGGFSRLEDLAGEADVQVMVAPLGEAFYGDVRSKRLIGATFKDFLQMAQAAASQAEDGEREQLYLAQSPILDVEQERPQPLAPLLEDVRMPSFLDDEKVTNINLWVSVNGSKSSTHYDPYQNLLCVVAGEKTVSLWDPRATPGLYPMALHGEAFNHSAVNFAAPDHAQYPNYRDVLQSCRTVRVGPGDALFIPEGWWHQVDSGGTTIAVNIWWQSAFSAMLGTHMDAYYARQAIASLLFTEKKRRLASVLPYRTASFVPANPPAPSQSAASHLPAESANMTLPSTTASGAASREPEEASPVTASTTAKARKKRGGKKAAAAKNDPVSEGKKRHQPVSDPGGSRELLKGTETGAQQAGGASNEAIGRVAASLDSFVSPAKVASDDRFDPSNLSSPPTPGLPGLPSTEPTSAAAKEGLGAHGETELSSVPPGTRGLGNSDQTGGKGESQAGETASETMSAAARKRRRVVESLSTEEAQLLQALVLHAGTGSRTGTDSRRNGTDLAGTGGCQHCGSLRSPGTDDERSDGQSGEGAVGVEGGNGSGEEEGEGAQETDTVAGVFATSQAGKLQRVLLAMATAFPRALERLILYGLSPVAAELLTSRFDDFDKLEPREAAAADDPLQVESTAAFFEQFYSVFEDRNAAMGALLDGKEAFAAQALRDVLRDLQGVDDVSAQSGMRKEPVRR</sequence>
<dbReference type="SMART" id="SM00558">
    <property type="entry name" value="JmjC"/>
    <property type="match status" value="1"/>
</dbReference>
<accession>A0A1Y1HWA8</accession>
<dbReference type="GO" id="GO:0016706">
    <property type="term" value="F:2-oxoglutarate-dependent dioxygenase activity"/>
    <property type="evidence" value="ECO:0000318"/>
    <property type="project" value="GO_Central"/>
</dbReference>
<feature type="domain" description="JmjC" evidence="3">
    <location>
        <begin position="108"/>
        <end position="259"/>
    </location>
</feature>
<proteinExistence type="inferred from homology"/>
<feature type="region of interest" description="Disordered" evidence="2">
    <location>
        <begin position="516"/>
        <end position="581"/>
    </location>
</feature>
<dbReference type="EMBL" id="DF237078">
    <property type="protein sequence ID" value="GAQ82924.1"/>
    <property type="molecule type" value="Genomic_DNA"/>
</dbReference>
<dbReference type="InterPro" id="IPR041667">
    <property type="entry name" value="Cupin_8"/>
</dbReference>
<dbReference type="OMA" id="QCKIGQS"/>
<dbReference type="InterPro" id="IPR003347">
    <property type="entry name" value="JmjC_dom"/>
</dbReference>
<dbReference type="PANTHER" id="PTHR12461">
    <property type="entry name" value="HYPOXIA-INDUCIBLE FACTOR 1 ALPHA INHIBITOR-RELATED"/>
    <property type="match status" value="1"/>
</dbReference>
<dbReference type="SUPFAM" id="SSF51197">
    <property type="entry name" value="Clavaminate synthase-like"/>
    <property type="match status" value="1"/>
</dbReference>
<dbReference type="AlphaFoldDB" id="A0A1Y1HWA8"/>
<evidence type="ECO:0000313" key="4">
    <source>
        <dbReference type="EMBL" id="GAQ82924.1"/>
    </source>
</evidence>
<evidence type="ECO:0000256" key="2">
    <source>
        <dbReference type="SAM" id="MobiDB-lite"/>
    </source>
</evidence>
<dbReference type="Proteomes" id="UP000054558">
    <property type="component" value="Unassembled WGS sequence"/>
</dbReference>
<dbReference type="Pfam" id="PF13621">
    <property type="entry name" value="Cupin_8"/>
    <property type="match status" value="1"/>
</dbReference>
<gene>
    <name evidence="4" type="ORF">KFL_001290140</name>
</gene>
<evidence type="ECO:0000256" key="1">
    <source>
        <dbReference type="ARBA" id="ARBA00006801"/>
    </source>
</evidence>
<feature type="region of interest" description="Disordered" evidence="2">
    <location>
        <begin position="309"/>
        <end position="389"/>
    </location>
</feature>
<dbReference type="STRING" id="105231.A0A1Y1HWA8"/>
<comment type="similarity">
    <text evidence="1">Belongs to the JARID1 histone demethylase family.</text>
</comment>
<feature type="compositionally biased region" description="Gly residues" evidence="2">
    <location>
        <begin position="557"/>
        <end position="570"/>
    </location>
</feature>
<organism evidence="4 5">
    <name type="scientific">Klebsormidium nitens</name>
    <name type="common">Green alga</name>
    <name type="synonym">Ulothrix nitens</name>
    <dbReference type="NCBI Taxonomy" id="105231"/>
    <lineage>
        <taxon>Eukaryota</taxon>
        <taxon>Viridiplantae</taxon>
        <taxon>Streptophyta</taxon>
        <taxon>Klebsormidiophyceae</taxon>
        <taxon>Klebsormidiales</taxon>
        <taxon>Klebsormidiaceae</taxon>
        <taxon>Klebsormidium</taxon>
    </lineage>
</organism>
<feature type="region of interest" description="Disordered" evidence="2">
    <location>
        <begin position="409"/>
        <end position="496"/>
    </location>
</feature>
<feature type="compositionally biased region" description="Polar residues" evidence="2">
    <location>
        <begin position="309"/>
        <end position="318"/>
    </location>
</feature>